<evidence type="ECO:0000256" key="2">
    <source>
        <dbReference type="ARBA" id="ARBA00022614"/>
    </source>
</evidence>
<dbReference type="InterPro" id="IPR036388">
    <property type="entry name" value="WH-like_DNA-bd_sf"/>
</dbReference>
<evidence type="ECO:0000313" key="12">
    <source>
        <dbReference type="Proteomes" id="UP000823388"/>
    </source>
</evidence>
<dbReference type="PRINTS" id="PR00364">
    <property type="entry name" value="DISEASERSIST"/>
</dbReference>
<sequence>MAQVLATMVVGPLVSMVKDKASSYLLDQYKVMEGMEEQHKLLKRKLPAILDVITDAEEQAAAKREGAKVWLEEVRKVAYQANDVLDEFKYEALRRKAKKEGHYKALGMDVIKLFPSHNRIVFRHKMANKLRMILKEIDVLIAEMNAFRFKFKPGPPEPTNHLRQSNSDIIDPTNIVSRSRDDEKKAVVCKLLAQVGNENLTVLPIFGMGGLGKTTLAQLIYNDPEIRKHFELRLWVCVSDNFDVDSLADRIVKENGCNPNGSSALEKLQNAVSGKRYLLVLDDVWNRDEHKWERLKSYLQHGGRGSSLLTTTRDDKIAQLMGTTEANNLKSLDPIYIKEIIETKAFGSKQVEQRPRELVEMVGDIVKRCSGSPLAATALGSVLRTKTSKQEWEGILNRSMICDEENGILPVLKLSYNCLPSYMRQCFAFCAMFPQDYEIDVQSLIHLWMANGFIPEQPGVCPETIGEKIFNELTSRSFFQDLKSVPFEERISTSGSSMNMYCSRITCKIHDLMHDVAESAMGKECAAITTRPSQSEDAIHSTRHLYLSVNQPENHLNASLEKGSPAFQTLICDGYVKEDMKILSKYNSIRALKIDRGSFLRPKYLHHLRYLDLSESDIEALPEDISILYHLQTLNLSDCRDLQRLPKELKYLTSLRHLYTHNCPKLKSMPAELGHLTCLQTLTCFVVGTDTGCSNVRELRNLDLGGRLELRQLENVARADVVEAEGLGNKKKLTELVLVWTDNDQQAQNNNHKEVVQGLKPHDGLKALRIYSCGSSIFPSWMNMLNGMVEFRLSCCKKLEKLPALWQLPVLEILGLERLQSLHCLCSGGTTPVTFPKLRVLTLSVMPNFEAWLDTDAVQGEKPIFPKVEEMQIHLCGGLTALPKAAPVITESFGGVDTKCRSAFPELREMVLMDLNMFDRWEAVEGTLGEGVTFPRLEELHIYDCASLSALPKGSLLVKQSFDGAETVCPCSAFPALRKLSLACLSALERWGAAEGTPGEEVTFPLLEMLDIRDCPKLTDLPEAPKLSELGIKGRDQHVSLQAASRYIPSLSMLRLDVSPDDADTTLLHVKQKWNHELPLATMRLGRCDLLFSSHSNALALWACFARLVDLAIWDCDALVYWPENVFQVLVSLRKLWIVRCSKLTGRTQASGEQSAPGRDGLLPHLESLGIYDCASLVEVPNLPASLKTLRIDSCSDNLKSIVFGLQEDTRLARGEGVVQLDTSSSIPGSSSREATTSTAVQKLPSATNLRFLPCLESLTIWHCNGLSEVANLPPSIKTLDIYACGNLQSLSGELRSLEELNLSACKSLVSLPDGPQAYSSLRVLGIRYCDGVKSLPPSLQSRLGCLERKVLDARYEEPKTRKCAMRSLACLK</sequence>
<evidence type="ECO:0000259" key="10">
    <source>
        <dbReference type="Pfam" id="PF25019"/>
    </source>
</evidence>
<keyword evidence="6" id="KW-0067">ATP-binding</keyword>
<dbReference type="PANTHER" id="PTHR36766">
    <property type="entry name" value="PLANT BROAD-SPECTRUM MILDEW RESISTANCE PROTEIN RPW8"/>
    <property type="match status" value="1"/>
</dbReference>
<evidence type="ECO:0000259" key="7">
    <source>
        <dbReference type="Pfam" id="PF00931"/>
    </source>
</evidence>
<dbReference type="SUPFAM" id="SSF52540">
    <property type="entry name" value="P-loop containing nucleoside triphosphate hydrolases"/>
    <property type="match status" value="1"/>
</dbReference>
<evidence type="ECO:0000259" key="9">
    <source>
        <dbReference type="Pfam" id="PF23559"/>
    </source>
</evidence>
<reference evidence="11" key="1">
    <citation type="submission" date="2020-05" db="EMBL/GenBank/DDBJ databases">
        <title>WGS assembly of Panicum virgatum.</title>
        <authorList>
            <person name="Lovell J.T."/>
            <person name="Jenkins J."/>
            <person name="Shu S."/>
            <person name="Juenger T.E."/>
            <person name="Schmutz J."/>
        </authorList>
    </citation>
    <scope>NUCLEOTIDE SEQUENCE</scope>
    <source>
        <strain evidence="11">AP13</strain>
    </source>
</reference>
<dbReference type="InterPro" id="IPR056789">
    <property type="entry name" value="LRR_R13L1-DRL21"/>
</dbReference>
<keyword evidence="12" id="KW-1185">Reference proteome</keyword>
<dbReference type="GO" id="GO:0042742">
    <property type="term" value="P:defense response to bacterium"/>
    <property type="evidence" value="ECO:0007669"/>
    <property type="project" value="UniProtKB-ARBA"/>
</dbReference>
<dbReference type="InterPro" id="IPR032675">
    <property type="entry name" value="LRR_dom_sf"/>
</dbReference>
<dbReference type="OrthoDB" id="644940at2759"/>
<evidence type="ECO:0000256" key="1">
    <source>
        <dbReference type="ARBA" id="ARBA00008894"/>
    </source>
</evidence>
<evidence type="ECO:0000313" key="11">
    <source>
        <dbReference type="EMBL" id="KAG2640350.1"/>
    </source>
</evidence>
<dbReference type="InterPro" id="IPR041118">
    <property type="entry name" value="Rx_N"/>
</dbReference>
<dbReference type="Gene3D" id="1.10.10.10">
    <property type="entry name" value="Winged helix-like DNA-binding domain superfamily/Winged helix DNA-binding domain"/>
    <property type="match status" value="1"/>
</dbReference>
<comment type="similarity">
    <text evidence="1">Belongs to the disease resistance NB-LRR family.</text>
</comment>
<evidence type="ECO:0000256" key="3">
    <source>
        <dbReference type="ARBA" id="ARBA00022737"/>
    </source>
</evidence>
<gene>
    <name evidence="11" type="ORF">PVAP13_2KG085600</name>
</gene>
<keyword evidence="4" id="KW-0547">Nucleotide-binding</keyword>
<dbReference type="Gene3D" id="3.80.10.10">
    <property type="entry name" value="Ribonuclease Inhibitor"/>
    <property type="match status" value="3"/>
</dbReference>
<evidence type="ECO:0000259" key="8">
    <source>
        <dbReference type="Pfam" id="PF18052"/>
    </source>
</evidence>
<dbReference type="GO" id="GO:0005524">
    <property type="term" value="F:ATP binding"/>
    <property type="evidence" value="ECO:0007669"/>
    <property type="project" value="UniProtKB-KW"/>
</dbReference>
<dbReference type="GO" id="GO:0009626">
    <property type="term" value="P:plant-type hypersensitive response"/>
    <property type="evidence" value="ECO:0007669"/>
    <property type="project" value="UniProtKB-ARBA"/>
</dbReference>
<keyword evidence="5" id="KW-0611">Plant defense</keyword>
<keyword evidence="3" id="KW-0677">Repeat</keyword>
<dbReference type="FunFam" id="3.40.50.300:FF:001091">
    <property type="entry name" value="Probable disease resistance protein At1g61300"/>
    <property type="match status" value="1"/>
</dbReference>
<name>A0A8T0VYY4_PANVG</name>
<dbReference type="InterPro" id="IPR042197">
    <property type="entry name" value="Apaf_helical"/>
</dbReference>
<dbReference type="InterPro" id="IPR027417">
    <property type="entry name" value="P-loop_NTPase"/>
</dbReference>
<protein>
    <submittedName>
        <fullName evidence="11">Uncharacterized protein</fullName>
    </submittedName>
</protein>
<feature type="domain" description="Disease resistance N-terminal" evidence="8">
    <location>
        <begin position="14"/>
        <end position="99"/>
    </location>
</feature>
<dbReference type="GO" id="GO:0002758">
    <property type="term" value="P:innate immune response-activating signaling pathway"/>
    <property type="evidence" value="ECO:0007669"/>
    <property type="project" value="UniProtKB-ARBA"/>
</dbReference>
<comment type="caution">
    <text evidence="11">The sequence shown here is derived from an EMBL/GenBank/DDBJ whole genome shotgun (WGS) entry which is preliminary data.</text>
</comment>
<dbReference type="GO" id="GO:0043531">
    <property type="term" value="F:ADP binding"/>
    <property type="evidence" value="ECO:0007669"/>
    <property type="project" value="InterPro"/>
</dbReference>
<proteinExistence type="inferred from homology"/>
<dbReference type="Proteomes" id="UP000823388">
    <property type="component" value="Chromosome 2K"/>
</dbReference>
<dbReference type="Gene3D" id="3.40.50.300">
    <property type="entry name" value="P-loop containing nucleotide triphosphate hydrolases"/>
    <property type="match status" value="1"/>
</dbReference>
<dbReference type="InterPro" id="IPR058922">
    <property type="entry name" value="WHD_DRP"/>
</dbReference>
<dbReference type="SUPFAM" id="SSF52047">
    <property type="entry name" value="RNI-like"/>
    <property type="match status" value="1"/>
</dbReference>
<evidence type="ECO:0000256" key="4">
    <source>
        <dbReference type="ARBA" id="ARBA00022741"/>
    </source>
</evidence>
<accession>A0A8T0VYY4</accession>
<dbReference type="FunFam" id="1.10.10.10:FF:000322">
    <property type="entry name" value="Probable disease resistance protein At1g63360"/>
    <property type="match status" value="1"/>
</dbReference>
<organism evidence="11 12">
    <name type="scientific">Panicum virgatum</name>
    <name type="common">Blackwell switchgrass</name>
    <dbReference type="NCBI Taxonomy" id="38727"/>
    <lineage>
        <taxon>Eukaryota</taxon>
        <taxon>Viridiplantae</taxon>
        <taxon>Streptophyta</taxon>
        <taxon>Embryophyta</taxon>
        <taxon>Tracheophyta</taxon>
        <taxon>Spermatophyta</taxon>
        <taxon>Magnoliopsida</taxon>
        <taxon>Liliopsida</taxon>
        <taxon>Poales</taxon>
        <taxon>Poaceae</taxon>
        <taxon>PACMAD clade</taxon>
        <taxon>Panicoideae</taxon>
        <taxon>Panicodae</taxon>
        <taxon>Paniceae</taxon>
        <taxon>Panicinae</taxon>
        <taxon>Panicum</taxon>
        <taxon>Panicum sect. Hiantes</taxon>
    </lineage>
</organism>
<feature type="domain" description="NB-ARC" evidence="7">
    <location>
        <begin position="184"/>
        <end position="335"/>
    </location>
</feature>
<keyword evidence="2" id="KW-0433">Leucine-rich repeat</keyword>
<dbReference type="Pfam" id="PF25019">
    <property type="entry name" value="LRR_R13L1-DRL21"/>
    <property type="match status" value="1"/>
</dbReference>
<evidence type="ECO:0000256" key="6">
    <source>
        <dbReference type="ARBA" id="ARBA00022840"/>
    </source>
</evidence>
<dbReference type="Pfam" id="PF00931">
    <property type="entry name" value="NB-ARC"/>
    <property type="match status" value="1"/>
</dbReference>
<dbReference type="InterPro" id="IPR002182">
    <property type="entry name" value="NB-ARC"/>
</dbReference>
<dbReference type="SUPFAM" id="SSF52058">
    <property type="entry name" value="L domain-like"/>
    <property type="match status" value="1"/>
</dbReference>
<dbReference type="Gene3D" id="1.20.5.4130">
    <property type="match status" value="1"/>
</dbReference>
<evidence type="ECO:0000256" key="5">
    <source>
        <dbReference type="ARBA" id="ARBA00022821"/>
    </source>
</evidence>
<dbReference type="Pfam" id="PF23559">
    <property type="entry name" value="WHD_DRP"/>
    <property type="match status" value="1"/>
</dbReference>
<dbReference type="PANTHER" id="PTHR36766:SF55">
    <property type="entry name" value="OS11G0492900 PROTEIN"/>
    <property type="match status" value="1"/>
</dbReference>
<feature type="domain" description="R13L1/DRL21-like LRR repeat region" evidence="10">
    <location>
        <begin position="697"/>
        <end position="818"/>
    </location>
</feature>
<dbReference type="Gene3D" id="1.10.8.430">
    <property type="entry name" value="Helical domain of apoptotic protease-activating factors"/>
    <property type="match status" value="1"/>
</dbReference>
<dbReference type="Pfam" id="PF18052">
    <property type="entry name" value="Rx_N"/>
    <property type="match status" value="1"/>
</dbReference>
<feature type="domain" description="Disease resistance protein winged helix" evidence="9">
    <location>
        <begin position="432"/>
        <end position="517"/>
    </location>
</feature>
<dbReference type="EMBL" id="CM029039">
    <property type="protein sequence ID" value="KAG2640350.1"/>
    <property type="molecule type" value="Genomic_DNA"/>
</dbReference>